<dbReference type="PROSITE" id="PS50172">
    <property type="entry name" value="BRCT"/>
    <property type="match status" value="2"/>
</dbReference>
<evidence type="ECO:0000256" key="11">
    <source>
        <dbReference type="ARBA" id="ARBA00023306"/>
    </source>
</evidence>
<keyword evidence="9" id="KW-0007">Acetylation</keyword>
<dbReference type="GO" id="GO:0006974">
    <property type="term" value="P:DNA damage response"/>
    <property type="evidence" value="ECO:0007669"/>
    <property type="project" value="UniProtKB-KW"/>
</dbReference>
<feature type="region of interest" description="Disordered" evidence="14">
    <location>
        <begin position="1418"/>
        <end position="1532"/>
    </location>
</feature>
<feature type="region of interest" description="Disordered" evidence="14">
    <location>
        <begin position="783"/>
        <end position="804"/>
    </location>
</feature>
<feature type="compositionally biased region" description="Basic and acidic residues" evidence="14">
    <location>
        <begin position="428"/>
        <end position="437"/>
    </location>
</feature>
<dbReference type="Gene3D" id="3.40.50.10190">
    <property type="entry name" value="BRCT domain"/>
    <property type="match status" value="2"/>
</dbReference>
<dbReference type="CDD" id="cd18432">
    <property type="entry name" value="BRCT_PAXIP1_rpt6_like"/>
    <property type="match status" value="1"/>
</dbReference>
<name>A0AAV8WGG4_9CUCU</name>
<feature type="region of interest" description="Disordered" evidence="14">
    <location>
        <begin position="618"/>
        <end position="653"/>
    </location>
</feature>
<keyword evidence="7" id="KW-0227">DNA damage</keyword>
<feature type="compositionally biased region" description="Polar residues" evidence="14">
    <location>
        <begin position="372"/>
        <end position="381"/>
    </location>
</feature>
<dbReference type="Pfam" id="PF16589">
    <property type="entry name" value="BRCT_2"/>
    <property type="match status" value="1"/>
</dbReference>
<dbReference type="PANTHER" id="PTHR23196">
    <property type="entry name" value="PAX TRANSCRIPTION ACTIVATION DOMAIN INTERACTING PROTEIN"/>
    <property type="match status" value="1"/>
</dbReference>
<dbReference type="PROSITE" id="PS50006">
    <property type="entry name" value="FHA_DOMAIN"/>
    <property type="match status" value="1"/>
</dbReference>
<gene>
    <name evidence="17" type="ORF">NQ315_009692</name>
</gene>
<feature type="compositionally biased region" description="Polar residues" evidence="14">
    <location>
        <begin position="1483"/>
        <end position="1495"/>
    </location>
</feature>
<evidence type="ECO:0000256" key="5">
    <source>
        <dbReference type="ARBA" id="ARBA00022499"/>
    </source>
</evidence>
<keyword evidence="6" id="KW-0677">Repeat</keyword>
<dbReference type="InterPro" id="IPR001357">
    <property type="entry name" value="BRCT_dom"/>
</dbReference>
<evidence type="ECO:0000313" key="18">
    <source>
        <dbReference type="Proteomes" id="UP001159042"/>
    </source>
</evidence>
<dbReference type="InterPro" id="IPR008984">
    <property type="entry name" value="SMAD_FHA_dom_sf"/>
</dbReference>
<dbReference type="GO" id="GO:0005694">
    <property type="term" value="C:chromosome"/>
    <property type="evidence" value="ECO:0007669"/>
    <property type="project" value="UniProtKB-SubCell"/>
</dbReference>
<dbReference type="Proteomes" id="UP001159042">
    <property type="component" value="Unassembled WGS sequence"/>
</dbReference>
<sequence>MSNDNCFIMTDKYKRIQGGKLKVQNSIHPIYKGVNTVGRNKTAVINLKNLNISQNHALIIIVDDTQHFISDLNSSNGTYLFGAKLSPYKLYELPNDVDIKFGDISTTYFKMSFVNSSIIHVEQSMEMTQNMTQNFYGAETQIINESSLNQTRSSRISRSYKENIHEAPTQVVCPPIVTNTFNSEQETNFSVTVVENDIHEAPTQVVDYHQASRASTSKIVAEAAASTSYKGKRDEQLSMNIHEMATQVVDLPEKFKKDITCKSGEEQASMNIHEAATQVDDLPDVFKKSESEKTNTSSASTEIYGGSSQTSKTSHKERNDFASQLQKQPDVSMAIEESIIEETVVDDSHINEISNDSMDFLSTNKPSDKGNDNVSTFSSSLEIGVSRNRTARKLSSSEDISQPQDTRSKCNSDSDTDVENDLNISKRIHTDLDKSKPVDSGSDTDAELNKGNSNPDTCANRGGYLPTQPKADKSNVFDSDSETDIEDNMPEPSQAIKPKASTKKRILDSDSETDVDNTPKEVQSQSIKPKIINKRPLDSDSETDIEEDGEKEPGQGQVEALNDTDCIPATQDAFGDIFMYKQESKTQKSNINSQNLSSEESFRLGLTELMVESVENKVDDIHEEGTTDKDDGKQADDKDNEKAETSDAVENKNETVETIFKDDVNEDLLVMATENICGNMSGDTNNKDKLSIDKSLPSTSKVVSETLNTDAFKDDVNEDLFIMATENISENTSKPKDKLNADKALSSTSAENKLKIASDNDVFKDDVNEDLLVMATENIGADISKDTNNENKNADAPLPTNSAGDKTKVVSEMLYSPADEDVYMMATQKISDHYNTHKEISDAPSTSAASENAHVEKDADDEFYIMPTQNLKEQETESQFKVPHKKFNFRRKEIRLDASLSTILNNKTDPYTADTQQLGEADDIYMQATQELNDKQEADVSQDTNIEAKKCKDDEFYMAPTQQINIESKPTTSKAVKEDDYFYAAPTQPIKSKPTKEKNADSSNEQVDDLYSKDTQEIGSSKHFTASEKDNDEDLYLAPTQCINLNEKNEVAAASKPSKEPDPEVYIAATQPMSLVRDHVVIESVGEDVECIKKPEVNKNQEHKDVYLAATQEINHGTNGENGEVAQSDFVVPIAAISPKIGSVSGKKRHVDPDLSGPSKIKRTKNGTDSNVETISQIDAFIQQTSGDTKNSSKQEVSNCGASRAKVYQCETLSQIERFVKQPFTNTNKSPTKKTVTQRTTWRPSATAVVGEVGAQAETLSQIAAFVKEPLNSKEENAAMPDFNQGPSKLSDIPENNPGDDGNNPELETSKIKAGISKRATRKSKASSKKEPGSNSDLVVQSIDKNTSVAHREQNPVIAENSFALLEAKSTKTRKSQRLTGSAEIKVAVCKNRRSMTTSAISECLRDFQDSVPATRKLLRNSGPSVDNNNVDKAEESKSKTDIGNSGKVNATSKRKLEPKAKGLSSEKSVKDSSEKVLKKQLETITEQSLPSTSKAKPRVKREHVKGSDSDASSCTSSDSVFTTPSKRGRWSVQKGLPATAEKLKRKQKPKIVFTMLDSPLLESLIRQMGGSVVDSVDASTVLVTEHVKRSQKLLTAVGQGKPICSPKWIHESKKSNGFLDPWDYILLDEDAEAKWNFSLRESITRASQEKLFANYTFQIMVNNAADVLKGAIEACGGKCVPRYPGKSGEGFFVVVASPEGRSKYLKVKKQHPQVTVVEPEAIFDGVLRQELRLGRHLLT</sequence>
<dbReference type="InterPro" id="IPR051579">
    <property type="entry name" value="DDR_Transcriptional_Reg"/>
</dbReference>
<dbReference type="InterPro" id="IPR036420">
    <property type="entry name" value="BRCT_dom_sf"/>
</dbReference>
<keyword evidence="4" id="KW-0158">Chromosome</keyword>
<feature type="region of interest" description="Disordered" evidence="14">
    <location>
        <begin position="357"/>
        <end position="563"/>
    </location>
</feature>
<dbReference type="GO" id="GO:0044666">
    <property type="term" value="C:MLL3/4 complex"/>
    <property type="evidence" value="ECO:0007669"/>
    <property type="project" value="TreeGrafter"/>
</dbReference>
<evidence type="ECO:0000256" key="9">
    <source>
        <dbReference type="ARBA" id="ARBA00022990"/>
    </source>
</evidence>
<evidence type="ECO:0000256" key="12">
    <source>
        <dbReference type="ARBA" id="ARBA00023858"/>
    </source>
</evidence>
<evidence type="ECO:0000256" key="2">
    <source>
        <dbReference type="ARBA" id="ARBA00004286"/>
    </source>
</evidence>
<evidence type="ECO:0000256" key="3">
    <source>
        <dbReference type="ARBA" id="ARBA00015014"/>
    </source>
</evidence>
<feature type="region of interest" description="Disordered" evidence="14">
    <location>
        <begin position="288"/>
        <end position="330"/>
    </location>
</feature>
<protein>
    <recommendedName>
        <fullName evidence="3">Mediator of DNA damage checkpoint protein 1</fullName>
    </recommendedName>
    <alternativeName>
        <fullName evidence="13">PAX transactivation activation domain-interacting protein</fullName>
    </alternativeName>
    <alternativeName>
        <fullName evidence="12">PAX-interacting protein 1</fullName>
    </alternativeName>
</protein>
<proteinExistence type="predicted"/>
<dbReference type="CDD" id="cd17744">
    <property type="entry name" value="BRCT_MDC1_rpt1"/>
    <property type="match status" value="1"/>
</dbReference>
<evidence type="ECO:0000256" key="14">
    <source>
        <dbReference type="SAM" id="MobiDB-lite"/>
    </source>
</evidence>
<keyword evidence="10" id="KW-0539">Nucleus</keyword>
<dbReference type="SUPFAM" id="SSF52113">
    <property type="entry name" value="BRCT domain"/>
    <property type="match status" value="1"/>
</dbReference>
<dbReference type="Pfam" id="PF00533">
    <property type="entry name" value="BRCT"/>
    <property type="match status" value="1"/>
</dbReference>
<feature type="domain" description="BRCT" evidence="16">
    <location>
        <begin position="1562"/>
        <end position="1627"/>
    </location>
</feature>
<dbReference type="Gene3D" id="2.60.200.20">
    <property type="match status" value="1"/>
</dbReference>
<evidence type="ECO:0000256" key="10">
    <source>
        <dbReference type="ARBA" id="ARBA00023242"/>
    </source>
</evidence>
<feature type="region of interest" description="Disordered" evidence="14">
    <location>
        <begin position="985"/>
        <end position="1033"/>
    </location>
</feature>
<feature type="compositionally biased region" description="Acidic residues" evidence="14">
    <location>
        <begin position="539"/>
        <end position="550"/>
    </location>
</feature>
<evidence type="ECO:0000256" key="4">
    <source>
        <dbReference type="ARBA" id="ARBA00022454"/>
    </source>
</evidence>
<feature type="compositionally biased region" description="Low complexity" evidence="14">
    <location>
        <begin position="1510"/>
        <end position="1520"/>
    </location>
</feature>
<reference evidence="17 18" key="1">
    <citation type="journal article" date="2023" name="Insect Mol. Biol.">
        <title>Genome sequencing provides insights into the evolution of gene families encoding plant cell wall-degrading enzymes in longhorned beetles.</title>
        <authorList>
            <person name="Shin N.R."/>
            <person name="Okamura Y."/>
            <person name="Kirsch R."/>
            <person name="Pauchet Y."/>
        </authorList>
    </citation>
    <scope>NUCLEOTIDE SEQUENCE [LARGE SCALE GENOMIC DNA]</scope>
    <source>
        <strain evidence="17">EAD_L_NR</strain>
    </source>
</reference>
<keyword evidence="5" id="KW-1017">Isopeptide bond</keyword>
<dbReference type="PANTHER" id="PTHR23196:SF1">
    <property type="entry name" value="PAX-INTERACTING PROTEIN 1"/>
    <property type="match status" value="1"/>
</dbReference>
<comment type="subcellular location">
    <subcellularLocation>
        <location evidence="2">Chromosome</location>
    </subcellularLocation>
    <subcellularLocation>
        <location evidence="1">Nucleus</location>
    </subcellularLocation>
</comment>
<evidence type="ECO:0000256" key="8">
    <source>
        <dbReference type="ARBA" id="ARBA00022843"/>
    </source>
</evidence>
<evidence type="ECO:0000256" key="13">
    <source>
        <dbReference type="ARBA" id="ARBA00030146"/>
    </source>
</evidence>
<evidence type="ECO:0000256" key="1">
    <source>
        <dbReference type="ARBA" id="ARBA00004123"/>
    </source>
</evidence>
<dbReference type="InterPro" id="IPR000253">
    <property type="entry name" value="FHA_dom"/>
</dbReference>
<evidence type="ECO:0000259" key="15">
    <source>
        <dbReference type="PROSITE" id="PS50006"/>
    </source>
</evidence>
<feature type="region of interest" description="Disordered" evidence="14">
    <location>
        <begin position="839"/>
        <end position="861"/>
    </location>
</feature>
<dbReference type="EMBL" id="JANEYG010000001">
    <property type="protein sequence ID" value="KAJ8925840.1"/>
    <property type="molecule type" value="Genomic_DNA"/>
</dbReference>
<feature type="compositionally biased region" description="Polar residues" evidence="14">
    <location>
        <begin position="1442"/>
        <end position="1452"/>
    </location>
</feature>
<feature type="compositionally biased region" description="Basic and acidic residues" evidence="14">
    <location>
        <begin position="1468"/>
        <end position="1482"/>
    </location>
</feature>
<organism evidence="17 18">
    <name type="scientific">Exocentrus adspersus</name>
    <dbReference type="NCBI Taxonomy" id="1586481"/>
    <lineage>
        <taxon>Eukaryota</taxon>
        <taxon>Metazoa</taxon>
        <taxon>Ecdysozoa</taxon>
        <taxon>Arthropoda</taxon>
        <taxon>Hexapoda</taxon>
        <taxon>Insecta</taxon>
        <taxon>Pterygota</taxon>
        <taxon>Neoptera</taxon>
        <taxon>Endopterygota</taxon>
        <taxon>Coleoptera</taxon>
        <taxon>Polyphaga</taxon>
        <taxon>Cucujiformia</taxon>
        <taxon>Chrysomeloidea</taxon>
        <taxon>Cerambycidae</taxon>
        <taxon>Lamiinae</taxon>
        <taxon>Acanthocinini</taxon>
        <taxon>Exocentrus</taxon>
    </lineage>
</organism>
<feature type="region of interest" description="Disordered" evidence="14">
    <location>
        <begin position="1277"/>
        <end position="1337"/>
    </location>
</feature>
<evidence type="ECO:0000259" key="16">
    <source>
        <dbReference type="PROSITE" id="PS50172"/>
    </source>
</evidence>
<comment type="caution">
    <text evidence="17">The sequence shown here is derived from an EMBL/GenBank/DDBJ whole genome shotgun (WGS) entry which is preliminary data.</text>
</comment>
<dbReference type="SUPFAM" id="SSF49879">
    <property type="entry name" value="SMAD/FHA domain"/>
    <property type="match status" value="1"/>
</dbReference>
<feature type="compositionally biased region" description="Low complexity" evidence="14">
    <location>
        <begin position="1294"/>
        <end position="1306"/>
    </location>
</feature>
<feature type="domain" description="BRCT" evidence="16">
    <location>
        <begin position="1648"/>
        <end position="1740"/>
    </location>
</feature>
<keyword evidence="8" id="KW-0832">Ubl conjugation</keyword>
<accession>A0AAV8WGG4</accession>
<evidence type="ECO:0000256" key="7">
    <source>
        <dbReference type="ARBA" id="ARBA00022763"/>
    </source>
</evidence>
<feature type="compositionally biased region" description="Acidic residues" evidence="14">
    <location>
        <begin position="479"/>
        <end position="489"/>
    </location>
</feature>
<dbReference type="Pfam" id="PF00498">
    <property type="entry name" value="FHA"/>
    <property type="match status" value="1"/>
</dbReference>
<feature type="compositionally biased region" description="Basic and acidic residues" evidence="14">
    <location>
        <begin position="1430"/>
        <end position="1441"/>
    </location>
</feature>
<keyword evidence="11" id="KW-0131">Cell cycle</keyword>
<evidence type="ECO:0000256" key="6">
    <source>
        <dbReference type="ARBA" id="ARBA00022737"/>
    </source>
</evidence>
<feature type="compositionally biased region" description="Basic and acidic residues" evidence="14">
    <location>
        <begin position="783"/>
        <end position="793"/>
    </location>
</feature>
<feature type="compositionally biased region" description="Polar residues" evidence="14">
    <location>
        <begin position="393"/>
        <end position="405"/>
    </location>
</feature>
<dbReference type="SMART" id="SM00240">
    <property type="entry name" value="FHA"/>
    <property type="match status" value="1"/>
</dbReference>
<keyword evidence="18" id="KW-1185">Reference proteome</keyword>
<dbReference type="SMART" id="SM00292">
    <property type="entry name" value="BRCT"/>
    <property type="match status" value="2"/>
</dbReference>
<feature type="domain" description="FHA" evidence="15">
    <location>
        <begin position="35"/>
        <end position="85"/>
    </location>
</feature>
<feature type="region of interest" description="Disordered" evidence="14">
    <location>
        <begin position="1144"/>
        <end position="1167"/>
    </location>
</feature>
<evidence type="ECO:0000313" key="17">
    <source>
        <dbReference type="EMBL" id="KAJ8925840.1"/>
    </source>
</evidence>